<comment type="caution">
    <text evidence="5">The sequence shown here is derived from an EMBL/GenBank/DDBJ whole genome shotgun (WGS) entry which is preliminary data.</text>
</comment>
<feature type="domain" description="DUF1214" evidence="3">
    <location>
        <begin position="251"/>
        <end position="301"/>
    </location>
</feature>
<evidence type="ECO:0000259" key="3">
    <source>
        <dbReference type="Pfam" id="PF06742"/>
    </source>
</evidence>
<dbReference type="InterPro" id="IPR010621">
    <property type="entry name" value="DUF1214"/>
</dbReference>
<dbReference type="Gene3D" id="2.60.40.1610">
    <property type="entry name" value="Domain of unknown function DUF1254"/>
    <property type="match status" value="1"/>
</dbReference>
<dbReference type="AlphaFoldDB" id="A0A5C6EBL6"/>
<evidence type="ECO:0000313" key="5">
    <source>
        <dbReference type="EMBL" id="TWU45875.1"/>
    </source>
</evidence>
<dbReference type="Proteomes" id="UP000315471">
    <property type="component" value="Unassembled WGS sequence"/>
</dbReference>
<reference evidence="5 6" key="1">
    <citation type="submission" date="2019-02" db="EMBL/GenBank/DDBJ databases">
        <title>Deep-cultivation of Planctomycetes and their phenomic and genomic characterization uncovers novel biology.</title>
        <authorList>
            <person name="Wiegand S."/>
            <person name="Jogler M."/>
            <person name="Boedeker C."/>
            <person name="Pinto D."/>
            <person name="Vollmers J."/>
            <person name="Rivas-Marin E."/>
            <person name="Kohn T."/>
            <person name="Peeters S.H."/>
            <person name="Heuer A."/>
            <person name="Rast P."/>
            <person name="Oberbeckmann S."/>
            <person name="Bunk B."/>
            <person name="Jeske O."/>
            <person name="Meyerdierks A."/>
            <person name="Storesund J.E."/>
            <person name="Kallscheuer N."/>
            <person name="Luecker S."/>
            <person name="Lage O.M."/>
            <person name="Pohl T."/>
            <person name="Merkel B.J."/>
            <person name="Hornburger P."/>
            <person name="Mueller R.-W."/>
            <person name="Bruemmer F."/>
            <person name="Labrenz M."/>
            <person name="Spormann A.M."/>
            <person name="Op Den Camp H."/>
            <person name="Overmann J."/>
            <person name="Amann R."/>
            <person name="Jetten M.S.M."/>
            <person name="Mascher T."/>
            <person name="Medema M.H."/>
            <person name="Devos D.P."/>
            <person name="Kaster A.-K."/>
            <person name="Ovreas L."/>
            <person name="Rohde M."/>
            <person name="Galperin M.Y."/>
            <person name="Jogler C."/>
        </authorList>
    </citation>
    <scope>NUCLEOTIDE SEQUENCE [LARGE SCALE GENOMIC DNA]</scope>
    <source>
        <strain evidence="5 6">Q31b</strain>
    </source>
</reference>
<accession>A0A5C6EBL6</accession>
<evidence type="ECO:0000256" key="1">
    <source>
        <dbReference type="SAM" id="MobiDB-lite"/>
    </source>
</evidence>
<feature type="chain" id="PRO_5023016425" evidence="2">
    <location>
        <begin position="25"/>
        <end position="371"/>
    </location>
</feature>
<gene>
    <name evidence="5" type="ORF">Q31b_10510</name>
</gene>
<dbReference type="PANTHER" id="PTHR36509">
    <property type="entry name" value="BLL3101 PROTEIN"/>
    <property type="match status" value="1"/>
</dbReference>
<evidence type="ECO:0000313" key="6">
    <source>
        <dbReference type="Proteomes" id="UP000315471"/>
    </source>
</evidence>
<dbReference type="EMBL" id="SJPY01000001">
    <property type="protein sequence ID" value="TWU45875.1"/>
    <property type="molecule type" value="Genomic_DNA"/>
</dbReference>
<keyword evidence="2" id="KW-0732">Signal</keyword>
<organism evidence="5 6">
    <name type="scientific">Novipirellula aureliae</name>
    <dbReference type="NCBI Taxonomy" id="2527966"/>
    <lineage>
        <taxon>Bacteria</taxon>
        <taxon>Pseudomonadati</taxon>
        <taxon>Planctomycetota</taxon>
        <taxon>Planctomycetia</taxon>
        <taxon>Pirellulales</taxon>
        <taxon>Pirellulaceae</taxon>
        <taxon>Novipirellula</taxon>
    </lineage>
</organism>
<evidence type="ECO:0000256" key="2">
    <source>
        <dbReference type="SAM" id="SignalP"/>
    </source>
</evidence>
<dbReference type="Pfam" id="PF06742">
    <property type="entry name" value="DUF1214"/>
    <property type="match status" value="1"/>
</dbReference>
<feature type="compositionally biased region" description="Polar residues" evidence="1">
    <location>
        <begin position="333"/>
        <end position="344"/>
    </location>
</feature>
<dbReference type="SUPFAM" id="SSF160935">
    <property type="entry name" value="VPA0735-like"/>
    <property type="match status" value="2"/>
</dbReference>
<protein>
    <submittedName>
        <fullName evidence="5">Uncharacterized protein</fullName>
    </submittedName>
</protein>
<feature type="region of interest" description="Disordered" evidence="1">
    <location>
        <begin position="328"/>
        <end position="371"/>
    </location>
</feature>
<sequence precursor="true">MKSKHHPANLALVLSLAAATIVHAETPPKIKMTTPIPESITTPAKIESRIGTLEFPQGYATDNTAETLYEYLEFMHGVEAFLYALPGASVHAFGRGIKSEGGDNQTVLIFEQLLDSRSLFLTANTESIYNAMWLDLKDGPLVIESPPDILGIVNDHWFRYVGDIGNAGPDKGKGKGKGGKYLLLPPGYKGEVPEGYFVFRSPTFQNLYFWRGFIKDGSTATAVENAKRFAKVHPLAAAKNPPPMKFIDVSGKAFWSFVAYDTPSRSMLQTDQQFPSIGSKNKDIVINADGTVMSGSAQQPPRGMKTIRSRPFPAGVGVCCCVCMDPRKAGSTRPGSRVSSNSWNRLPKLLTPNLHKKHSHPTAKMSQIKNT</sequence>
<dbReference type="Pfam" id="PF06863">
    <property type="entry name" value="DUF1254"/>
    <property type="match status" value="1"/>
</dbReference>
<dbReference type="PANTHER" id="PTHR36509:SF3">
    <property type="entry name" value="SIGNAL PEPTIDE PROTEIN"/>
    <property type="match status" value="1"/>
</dbReference>
<proteinExistence type="predicted"/>
<keyword evidence="6" id="KW-1185">Reference proteome</keyword>
<name>A0A5C6EBL6_9BACT</name>
<dbReference type="InterPro" id="IPR037050">
    <property type="entry name" value="DUF1254_sf"/>
</dbReference>
<evidence type="ECO:0000259" key="4">
    <source>
        <dbReference type="Pfam" id="PF06863"/>
    </source>
</evidence>
<dbReference type="InterPro" id="IPR010679">
    <property type="entry name" value="DUF1254"/>
</dbReference>
<feature type="signal peptide" evidence="2">
    <location>
        <begin position="1"/>
        <end position="24"/>
    </location>
</feature>
<feature type="domain" description="DUF1254" evidence="4">
    <location>
        <begin position="110"/>
        <end position="232"/>
    </location>
</feature>